<keyword evidence="2" id="KW-1185">Reference proteome</keyword>
<protein>
    <submittedName>
        <fullName evidence="1">Uncharacterized protein</fullName>
    </submittedName>
</protein>
<dbReference type="HOGENOM" id="CLU_109368_0_0_11"/>
<dbReference type="Proteomes" id="UP000004705">
    <property type="component" value="Chromosome"/>
</dbReference>
<gene>
    <name evidence="1" type="ORF">SacazDRAFT_02506</name>
</gene>
<dbReference type="AlphaFoldDB" id="H8G851"/>
<organism evidence="1 2">
    <name type="scientific">Saccharomonospora azurea NA-128</name>
    <dbReference type="NCBI Taxonomy" id="882081"/>
    <lineage>
        <taxon>Bacteria</taxon>
        <taxon>Bacillati</taxon>
        <taxon>Actinomycetota</taxon>
        <taxon>Actinomycetes</taxon>
        <taxon>Pseudonocardiales</taxon>
        <taxon>Pseudonocardiaceae</taxon>
        <taxon>Saccharomonospora</taxon>
    </lineage>
</organism>
<name>H8G851_9PSEU</name>
<evidence type="ECO:0000313" key="2">
    <source>
        <dbReference type="Proteomes" id="UP000004705"/>
    </source>
</evidence>
<accession>H8G851</accession>
<sequence>MRAELAQLDRACSVAGELLRQYLATIGAGPAAVSSTPARIPPPAPHPAPASKLDAALIAEVRRRGHKISPERVVKIARLPDDRIVWLEEGNEDSGLAHIESAHTLHFERYGIAKSDIASVVFDALINGSYCGTSGADRAVYEISYKGEPKRIAVTVGNNGYIVGANPVKIKRELKQKP</sequence>
<reference evidence="1 2" key="1">
    <citation type="journal article" date="2012" name="Stand. Genomic Sci.">
        <title>Genome sequence of the soil bacterium Saccharomonospora azurea type strain (NA-128(T)).</title>
        <authorList>
            <person name="Klenk H.P."/>
            <person name="Held B."/>
            <person name="Lucas S."/>
            <person name="Lapidus A."/>
            <person name="Copeland A."/>
            <person name="Hammon N."/>
            <person name="Pitluck S."/>
            <person name="Goodwin L.A."/>
            <person name="Han C."/>
            <person name="Tapia R."/>
            <person name="Brambilla E.M."/>
            <person name="Potter G."/>
            <person name="Land M."/>
            <person name="Ivanova N."/>
            <person name="Rohde M."/>
            <person name="Goker M."/>
            <person name="Detter J.C."/>
            <person name="Kyrpides N.C."/>
            <person name="Woyke T."/>
        </authorList>
    </citation>
    <scope>NUCLEOTIDE SEQUENCE [LARGE SCALE GENOMIC DNA]</scope>
    <source>
        <strain evidence="1 2">NA-128</strain>
    </source>
</reference>
<evidence type="ECO:0000313" key="1">
    <source>
        <dbReference type="EMBL" id="EHY89403.1"/>
    </source>
</evidence>
<dbReference type="EMBL" id="CM001466">
    <property type="protein sequence ID" value="EHY89403.1"/>
    <property type="molecule type" value="Genomic_DNA"/>
</dbReference>
<proteinExistence type="predicted"/>